<dbReference type="InterPro" id="IPR001878">
    <property type="entry name" value="Znf_CCHC"/>
</dbReference>
<keyword evidence="1" id="KW-0862">Zinc</keyword>
<proteinExistence type="predicted"/>
<keyword evidence="1" id="KW-0479">Metal-binding</keyword>
<dbReference type="SUPFAM" id="SSF57756">
    <property type="entry name" value="Retrovirus zinc finger-like domains"/>
    <property type="match status" value="1"/>
</dbReference>
<sequence>MGELADPGKRSSNLVKWADEVGRGLVKIKCFNVEDEATSLTAGKYQICDHLDGGGNGEQKKGKKFEPGIALGRRKKIHKRIERADEVGRDLLKTIRSNEDDEGTIPASGKGNNREPNEITNDGQLQSKSRGVPGRQRCGERKWGEGGSTNCSSVNRGSFKDVLMRRLTPISSATNPQLPYPHSPPSQPTRRRTPPHRPVKRCYRCLASDHTVATCRDPVRCYRCGKTGHRAHYCKRKFGANAGMMNRAVNHRGRAPVAKVFVPYTDEYFRRVELRRNAILADVIQPANLGPDPISTIKTALASRFGDTRRISPSRVVERGTLPYSCLNVFQLLFLSEERFSLSMIFGSGVGHGVATGMLDPIVCNTKHGSALSIFPSKFGRWHAWRH</sequence>
<feature type="domain" description="CCHC-type" evidence="3">
    <location>
        <begin position="220"/>
        <end position="236"/>
    </location>
</feature>
<evidence type="ECO:0000313" key="4">
    <source>
        <dbReference type="EMBL" id="CAD1834883.1"/>
    </source>
</evidence>
<feature type="compositionally biased region" description="Polar residues" evidence="2">
    <location>
        <begin position="118"/>
        <end position="129"/>
    </location>
</feature>
<feature type="region of interest" description="Disordered" evidence="2">
    <location>
        <begin position="170"/>
        <end position="197"/>
    </location>
</feature>
<accession>A0A6V7PW10</accession>
<protein>
    <recommendedName>
        <fullName evidence="3">CCHC-type domain-containing protein</fullName>
    </recommendedName>
</protein>
<organism evidence="4">
    <name type="scientific">Ananas comosus var. bracteatus</name>
    <name type="common">red pineapple</name>
    <dbReference type="NCBI Taxonomy" id="296719"/>
    <lineage>
        <taxon>Eukaryota</taxon>
        <taxon>Viridiplantae</taxon>
        <taxon>Streptophyta</taxon>
        <taxon>Embryophyta</taxon>
        <taxon>Tracheophyta</taxon>
        <taxon>Spermatophyta</taxon>
        <taxon>Magnoliopsida</taxon>
        <taxon>Liliopsida</taxon>
        <taxon>Poales</taxon>
        <taxon>Bromeliaceae</taxon>
        <taxon>Bromelioideae</taxon>
        <taxon>Ananas</taxon>
    </lineage>
</organism>
<evidence type="ECO:0000256" key="1">
    <source>
        <dbReference type="PROSITE-ProRule" id="PRU00047"/>
    </source>
</evidence>
<keyword evidence="1" id="KW-0863">Zinc-finger</keyword>
<dbReference type="GO" id="GO:0008270">
    <property type="term" value="F:zinc ion binding"/>
    <property type="evidence" value="ECO:0007669"/>
    <property type="project" value="UniProtKB-KW"/>
</dbReference>
<evidence type="ECO:0000259" key="3">
    <source>
        <dbReference type="PROSITE" id="PS50158"/>
    </source>
</evidence>
<feature type="region of interest" description="Disordered" evidence="2">
    <location>
        <begin position="94"/>
        <end position="155"/>
    </location>
</feature>
<dbReference type="Gene3D" id="4.10.60.10">
    <property type="entry name" value="Zinc finger, CCHC-type"/>
    <property type="match status" value="1"/>
</dbReference>
<dbReference type="PROSITE" id="PS50158">
    <property type="entry name" value="ZF_CCHC"/>
    <property type="match status" value="1"/>
</dbReference>
<dbReference type="AlphaFoldDB" id="A0A6V7PW10"/>
<dbReference type="InterPro" id="IPR036875">
    <property type="entry name" value="Znf_CCHC_sf"/>
</dbReference>
<evidence type="ECO:0000256" key="2">
    <source>
        <dbReference type="SAM" id="MobiDB-lite"/>
    </source>
</evidence>
<dbReference type="GO" id="GO:0003676">
    <property type="term" value="F:nucleic acid binding"/>
    <property type="evidence" value="ECO:0007669"/>
    <property type="project" value="InterPro"/>
</dbReference>
<gene>
    <name evidence="4" type="ORF">CB5_LOCUS18094</name>
</gene>
<name>A0A6V7PW10_ANACO</name>
<reference evidence="4" key="1">
    <citation type="submission" date="2020-07" db="EMBL/GenBank/DDBJ databases">
        <authorList>
            <person name="Lin J."/>
        </authorList>
    </citation>
    <scope>NUCLEOTIDE SEQUENCE</scope>
</reference>
<feature type="compositionally biased region" description="Pro residues" evidence="2">
    <location>
        <begin position="178"/>
        <end position="187"/>
    </location>
</feature>
<dbReference type="SMART" id="SM00343">
    <property type="entry name" value="ZnF_C2HC"/>
    <property type="match status" value="2"/>
</dbReference>
<dbReference type="EMBL" id="LR862152">
    <property type="protein sequence ID" value="CAD1834883.1"/>
    <property type="molecule type" value="Genomic_DNA"/>
</dbReference>